<feature type="transmembrane region" description="Helical" evidence="7">
    <location>
        <begin position="244"/>
        <end position="268"/>
    </location>
</feature>
<keyword evidence="4 7" id="KW-1133">Transmembrane helix</keyword>
<dbReference type="RefSeq" id="WP_193181941.1">
    <property type="nucleotide sequence ID" value="NZ_JACVXA010000022.1"/>
</dbReference>
<dbReference type="GO" id="GO:0055085">
    <property type="term" value="P:transmembrane transport"/>
    <property type="evidence" value="ECO:0007669"/>
    <property type="project" value="TreeGrafter"/>
</dbReference>
<dbReference type="PANTHER" id="PTHR21716:SF16">
    <property type="entry name" value="BLL1467 PROTEIN"/>
    <property type="match status" value="1"/>
</dbReference>
<gene>
    <name evidence="8" type="ORF">ICN82_09250</name>
</gene>
<feature type="region of interest" description="Disordered" evidence="6">
    <location>
        <begin position="353"/>
        <end position="376"/>
    </location>
</feature>
<feature type="transmembrane region" description="Helical" evidence="7">
    <location>
        <begin position="152"/>
        <end position="173"/>
    </location>
</feature>
<comment type="subcellular location">
    <subcellularLocation>
        <location evidence="1">Membrane</location>
        <topology evidence="1">Multi-pass membrane protein</topology>
    </subcellularLocation>
</comment>
<dbReference type="AlphaFoldDB" id="A0A8J7CHM8"/>
<comment type="caution">
    <text evidence="8">The sequence shown here is derived from an EMBL/GenBank/DDBJ whole genome shotgun (WGS) entry which is preliminary data.</text>
</comment>
<dbReference type="PANTHER" id="PTHR21716">
    <property type="entry name" value="TRANSMEMBRANE PROTEIN"/>
    <property type="match status" value="1"/>
</dbReference>
<proteinExistence type="inferred from homology"/>
<evidence type="ECO:0000256" key="7">
    <source>
        <dbReference type="SAM" id="Phobius"/>
    </source>
</evidence>
<dbReference type="Pfam" id="PF01594">
    <property type="entry name" value="AI-2E_transport"/>
    <property type="match status" value="1"/>
</dbReference>
<name>A0A8J7CHM8_9RHOB</name>
<feature type="transmembrane region" description="Helical" evidence="7">
    <location>
        <begin position="56"/>
        <end position="81"/>
    </location>
</feature>
<protein>
    <submittedName>
        <fullName evidence="8">AI-2E family transporter</fullName>
    </submittedName>
</protein>
<dbReference type="EMBL" id="JACVXA010000022">
    <property type="protein sequence ID" value="MBE3638385.1"/>
    <property type="molecule type" value="Genomic_DNA"/>
</dbReference>
<keyword evidence="9" id="KW-1185">Reference proteome</keyword>
<comment type="similarity">
    <text evidence="2">Belongs to the autoinducer-2 exporter (AI-2E) (TC 2.A.86) family.</text>
</comment>
<sequence length="376" mass="40894">MTLPRNALTIAAVLIVTLIVMKLTKSISAPTVLALTLGVIVSPLVDFAARNRIPSAAVALAVTFGTCLAVFGAVLVLAPAIEGAVREIPEVVDEARDTLEGLVSLGQNLQEMSQEVNNAISADDKPTRPPAPPPEGEEQAEQLFSFWDAVLFAPQIAAQALVFLATLFFFILTRRQIYDWLDRTFPSPRADLKTRDLLYWADTSVSRYFVTITGINAVLGLCTGLGLFALGIPSATTWGVLAFLLNYLLYLGPVLFAASLLVAGFVTFDGVMSYAPMAMYVAMNFTEGYFVTPSLVGQRLTLNPLLIFLTLTVWLWIWGPVGGIVALPILVWVLAVSGQIRITESPRKLRARRRRAQGEGDYHPLSEGLSQNDTPR</sequence>
<evidence type="ECO:0000256" key="3">
    <source>
        <dbReference type="ARBA" id="ARBA00022692"/>
    </source>
</evidence>
<evidence type="ECO:0000256" key="5">
    <source>
        <dbReference type="ARBA" id="ARBA00023136"/>
    </source>
</evidence>
<evidence type="ECO:0000313" key="9">
    <source>
        <dbReference type="Proteomes" id="UP000609121"/>
    </source>
</evidence>
<dbReference type="GO" id="GO:0016020">
    <property type="term" value="C:membrane"/>
    <property type="evidence" value="ECO:0007669"/>
    <property type="project" value="UniProtKB-SubCell"/>
</dbReference>
<dbReference type="Proteomes" id="UP000609121">
    <property type="component" value="Unassembled WGS sequence"/>
</dbReference>
<keyword evidence="5 7" id="KW-0472">Membrane</keyword>
<evidence type="ECO:0000313" key="8">
    <source>
        <dbReference type="EMBL" id="MBE3638385.1"/>
    </source>
</evidence>
<reference evidence="8" key="1">
    <citation type="submission" date="2020-09" db="EMBL/GenBank/DDBJ databases">
        <title>A novel bacterium of genus Mangrovicoccus, isolated from South China Sea.</title>
        <authorList>
            <person name="Huang H."/>
            <person name="Mo K."/>
            <person name="Hu Y."/>
        </authorList>
    </citation>
    <scope>NUCLEOTIDE SEQUENCE</scope>
    <source>
        <strain evidence="8">HB182678</strain>
    </source>
</reference>
<feature type="transmembrane region" description="Helical" evidence="7">
    <location>
        <begin position="32"/>
        <end position="49"/>
    </location>
</feature>
<feature type="transmembrane region" description="Helical" evidence="7">
    <location>
        <begin position="208"/>
        <end position="232"/>
    </location>
</feature>
<evidence type="ECO:0000256" key="2">
    <source>
        <dbReference type="ARBA" id="ARBA00009773"/>
    </source>
</evidence>
<evidence type="ECO:0000256" key="1">
    <source>
        <dbReference type="ARBA" id="ARBA00004141"/>
    </source>
</evidence>
<keyword evidence="3 7" id="KW-0812">Transmembrane</keyword>
<accession>A0A8J7CHM8</accession>
<organism evidence="8 9">
    <name type="scientific">Mangrovicoccus algicola</name>
    <dbReference type="NCBI Taxonomy" id="2771008"/>
    <lineage>
        <taxon>Bacteria</taxon>
        <taxon>Pseudomonadati</taxon>
        <taxon>Pseudomonadota</taxon>
        <taxon>Alphaproteobacteria</taxon>
        <taxon>Rhodobacterales</taxon>
        <taxon>Paracoccaceae</taxon>
        <taxon>Mangrovicoccus</taxon>
    </lineage>
</organism>
<dbReference type="InterPro" id="IPR002549">
    <property type="entry name" value="AI-2E-like"/>
</dbReference>
<evidence type="ECO:0000256" key="4">
    <source>
        <dbReference type="ARBA" id="ARBA00022989"/>
    </source>
</evidence>
<evidence type="ECO:0000256" key="6">
    <source>
        <dbReference type="SAM" id="MobiDB-lite"/>
    </source>
</evidence>